<evidence type="ECO:0000256" key="1">
    <source>
        <dbReference type="ARBA" id="ARBA00001966"/>
    </source>
</evidence>
<comment type="cofactor">
    <cofactor evidence="1">
        <name>[4Fe-4S] cluster</name>
        <dbReference type="ChEBI" id="CHEBI:49883"/>
    </cofactor>
</comment>
<dbReference type="GO" id="GO:0045454">
    <property type="term" value="P:cell redox homeostasis"/>
    <property type="evidence" value="ECO:0007669"/>
    <property type="project" value="TreeGrafter"/>
</dbReference>
<evidence type="ECO:0000313" key="12">
    <source>
        <dbReference type="EMBL" id="CAB4737116.1"/>
    </source>
</evidence>
<evidence type="ECO:0000256" key="7">
    <source>
        <dbReference type="ARBA" id="ARBA00023015"/>
    </source>
</evidence>
<evidence type="ECO:0000256" key="6">
    <source>
        <dbReference type="ARBA" id="ARBA00023014"/>
    </source>
</evidence>
<evidence type="ECO:0000313" key="16">
    <source>
        <dbReference type="EMBL" id="CAB5037591.1"/>
    </source>
</evidence>
<evidence type="ECO:0000313" key="15">
    <source>
        <dbReference type="EMBL" id="CAB4906531.1"/>
    </source>
</evidence>
<dbReference type="GO" id="GO:0046872">
    <property type="term" value="F:metal ion binding"/>
    <property type="evidence" value="ECO:0007669"/>
    <property type="project" value="UniProtKB-KW"/>
</dbReference>
<evidence type="ECO:0000256" key="5">
    <source>
        <dbReference type="ARBA" id="ARBA00023004"/>
    </source>
</evidence>
<dbReference type="HAMAP" id="MF_01479">
    <property type="entry name" value="WhiB"/>
    <property type="match status" value="1"/>
</dbReference>
<dbReference type="EMBL" id="CAFBLJ010000178">
    <property type="protein sequence ID" value="CAB4883772.1"/>
    <property type="molecule type" value="Genomic_DNA"/>
</dbReference>
<dbReference type="PROSITE" id="PS51674">
    <property type="entry name" value="4FE4S_WBL"/>
    <property type="match status" value="1"/>
</dbReference>
<keyword evidence="7" id="KW-0805">Transcription regulation</keyword>
<keyword evidence="9" id="KW-1015">Disulfide bond</keyword>
<dbReference type="AlphaFoldDB" id="A0A6J6SPY6"/>
<evidence type="ECO:0000313" key="13">
    <source>
        <dbReference type="EMBL" id="CAB4789525.1"/>
    </source>
</evidence>
<gene>
    <name evidence="12" type="ORF">UFOPK2658_02060</name>
    <name evidence="13" type="ORF">UFOPK2880_01942</name>
    <name evidence="14" type="ORF">UFOPK3304_01909</name>
    <name evidence="15" type="ORF">UFOPK3494_01243</name>
    <name evidence="16" type="ORF">UFOPK4134_01781</name>
</gene>
<name>A0A6J6SPY6_9ZZZZ</name>
<evidence type="ECO:0000256" key="9">
    <source>
        <dbReference type="ARBA" id="ARBA00023157"/>
    </source>
</evidence>
<protein>
    <submittedName>
        <fullName evidence="12">Unannotated protein</fullName>
    </submittedName>
</protein>
<keyword evidence="10" id="KW-0804">Transcription</keyword>
<proteinExistence type="inferred from homology"/>
<dbReference type="EMBL" id="CAEZZP010000208">
    <property type="protein sequence ID" value="CAB4789525.1"/>
    <property type="molecule type" value="Genomic_DNA"/>
</dbReference>
<keyword evidence="3" id="KW-0004">4Fe-4S</keyword>
<dbReference type="PANTHER" id="PTHR38839">
    <property type="entry name" value="TRANSCRIPTIONAL REGULATOR WHID-RELATED"/>
    <property type="match status" value="1"/>
</dbReference>
<evidence type="ECO:0000256" key="8">
    <source>
        <dbReference type="ARBA" id="ARBA00023125"/>
    </source>
</evidence>
<dbReference type="GO" id="GO:0047134">
    <property type="term" value="F:protein-disulfide reductase [NAD(P)H] activity"/>
    <property type="evidence" value="ECO:0007669"/>
    <property type="project" value="TreeGrafter"/>
</dbReference>
<keyword evidence="6" id="KW-0411">Iron-sulfur</keyword>
<dbReference type="GO" id="GO:0045892">
    <property type="term" value="P:negative regulation of DNA-templated transcription"/>
    <property type="evidence" value="ECO:0007669"/>
    <property type="project" value="TreeGrafter"/>
</dbReference>
<keyword evidence="5" id="KW-0408">Iron</keyword>
<evidence type="ECO:0000256" key="2">
    <source>
        <dbReference type="ARBA" id="ARBA00006597"/>
    </source>
</evidence>
<keyword evidence="4" id="KW-0479">Metal-binding</keyword>
<reference evidence="12" key="1">
    <citation type="submission" date="2020-05" db="EMBL/GenBank/DDBJ databases">
        <authorList>
            <person name="Chiriac C."/>
            <person name="Salcher M."/>
            <person name="Ghai R."/>
            <person name="Kavagutti S V."/>
        </authorList>
    </citation>
    <scope>NUCLEOTIDE SEQUENCE</scope>
</reference>
<dbReference type="EMBL" id="CAEZYH010000179">
    <property type="protein sequence ID" value="CAB4737116.1"/>
    <property type="molecule type" value="Genomic_DNA"/>
</dbReference>
<accession>A0A6J6SPY6</accession>
<comment type="similarity">
    <text evidence="2">Belongs to the WhiB family.</text>
</comment>
<evidence type="ECO:0000259" key="11">
    <source>
        <dbReference type="PROSITE" id="PS51674"/>
    </source>
</evidence>
<dbReference type="GO" id="GO:0003677">
    <property type="term" value="F:DNA binding"/>
    <property type="evidence" value="ECO:0007669"/>
    <property type="project" value="UniProtKB-KW"/>
</dbReference>
<dbReference type="EMBL" id="CAFBMF010000089">
    <property type="protein sequence ID" value="CAB4906531.1"/>
    <property type="molecule type" value="Genomic_DNA"/>
</dbReference>
<dbReference type="EMBL" id="CAFBPS010000209">
    <property type="protein sequence ID" value="CAB5037591.1"/>
    <property type="molecule type" value="Genomic_DNA"/>
</dbReference>
<dbReference type="Pfam" id="PF02467">
    <property type="entry name" value="Whib"/>
    <property type="match status" value="1"/>
</dbReference>
<evidence type="ECO:0000256" key="4">
    <source>
        <dbReference type="ARBA" id="ARBA00022723"/>
    </source>
</evidence>
<dbReference type="InterPro" id="IPR034768">
    <property type="entry name" value="4FE4S_WBL"/>
</dbReference>
<dbReference type="GO" id="GO:0051539">
    <property type="term" value="F:4 iron, 4 sulfur cluster binding"/>
    <property type="evidence" value="ECO:0007669"/>
    <property type="project" value="UniProtKB-KW"/>
</dbReference>
<evidence type="ECO:0000256" key="3">
    <source>
        <dbReference type="ARBA" id="ARBA00022485"/>
    </source>
</evidence>
<sequence>MNEDSIASWMADGACRAYPPNTFFPSDGVGVDRARKICATCSVTAACLEYALQNHIDHGVWGGCSERERRRINKRRRIAVRAV</sequence>
<organism evidence="12">
    <name type="scientific">freshwater metagenome</name>
    <dbReference type="NCBI Taxonomy" id="449393"/>
    <lineage>
        <taxon>unclassified sequences</taxon>
        <taxon>metagenomes</taxon>
        <taxon>ecological metagenomes</taxon>
    </lineage>
</organism>
<keyword evidence="8" id="KW-0238">DNA-binding</keyword>
<feature type="domain" description="4Fe-4S Wbl-type" evidence="11">
    <location>
        <begin position="14"/>
        <end position="71"/>
    </location>
</feature>
<evidence type="ECO:0000313" key="14">
    <source>
        <dbReference type="EMBL" id="CAB4883772.1"/>
    </source>
</evidence>
<evidence type="ECO:0000256" key="10">
    <source>
        <dbReference type="ARBA" id="ARBA00023163"/>
    </source>
</evidence>
<dbReference type="InterPro" id="IPR003482">
    <property type="entry name" value="Whib"/>
</dbReference>